<name>A0A091B514_9GAMM</name>
<keyword evidence="3" id="KW-0472">Membrane</keyword>
<feature type="chain" id="PRO_5001870836" description="Alpha-2-macroglobulin" evidence="4">
    <location>
        <begin position="24"/>
        <end position="1635"/>
    </location>
</feature>
<dbReference type="Pfam" id="PF00207">
    <property type="entry name" value="A2M"/>
    <property type="match status" value="1"/>
</dbReference>
<dbReference type="Pfam" id="PF17970">
    <property type="entry name" value="bMG1"/>
    <property type="match status" value="1"/>
</dbReference>
<keyword evidence="2 4" id="KW-0732">Signal</keyword>
<dbReference type="SMART" id="SM01360">
    <property type="entry name" value="A2M"/>
    <property type="match status" value="1"/>
</dbReference>
<reference evidence="7 8" key="1">
    <citation type="submission" date="2013-09" db="EMBL/GenBank/DDBJ databases">
        <title>Genome sequencing of Arenimonas metalli.</title>
        <authorList>
            <person name="Chen F."/>
            <person name="Wang G."/>
        </authorList>
    </citation>
    <scope>NUCLEOTIDE SEQUENCE [LARGE SCALE GENOMIC DNA]</scope>
    <source>
        <strain evidence="7 8">CF5-1</strain>
    </source>
</reference>
<dbReference type="Pfam" id="PF17973">
    <property type="entry name" value="bMG10"/>
    <property type="match status" value="1"/>
</dbReference>
<dbReference type="InterPro" id="IPR008930">
    <property type="entry name" value="Terpenoid_cyclase/PrenylTrfase"/>
</dbReference>
<dbReference type="Gene3D" id="2.60.40.1930">
    <property type="match status" value="1"/>
</dbReference>
<dbReference type="SMART" id="SM01359">
    <property type="entry name" value="A2M_N_2"/>
    <property type="match status" value="1"/>
</dbReference>
<feature type="domain" description="Alpha-2-macroglobulin" evidence="6">
    <location>
        <begin position="950"/>
        <end position="1039"/>
    </location>
</feature>
<evidence type="ECO:0000256" key="4">
    <source>
        <dbReference type="SAM" id="SignalP"/>
    </source>
</evidence>
<dbReference type="SMART" id="SM01419">
    <property type="entry name" value="Thiol-ester_cl"/>
    <property type="match status" value="1"/>
</dbReference>
<dbReference type="STRING" id="1384056.N787_00580"/>
<proteinExistence type="inferred from homology"/>
<dbReference type="InterPro" id="IPR040639">
    <property type="entry name" value="A2MG_MG1"/>
</dbReference>
<dbReference type="Pfam" id="PF11974">
    <property type="entry name" value="bMG3"/>
    <property type="match status" value="1"/>
</dbReference>
<dbReference type="InterPro" id="IPR011625">
    <property type="entry name" value="A2M_N_BRD"/>
</dbReference>
<dbReference type="GO" id="GO:0004866">
    <property type="term" value="F:endopeptidase inhibitor activity"/>
    <property type="evidence" value="ECO:0007669"/>
    <property type="project" value="UniProtKB-UniRule"/>
</dbReference>
<evidence type="ECO:0000259" key="6">
    <source>
        <dbReference type="SMART" id="SM01360"/>
    </source>
</evidence>
<feature type="signal peptide" evidence="4">
    <location>
        <begin position="1"/>
        <end position="23"/>
    </location>
</feature>
<dbReference type="InterPro" id="IPR002890">
    <property type="entry name" value="MG2"/>
</dbReference>
<evidence type="ECO:0000313" key="8">
    <source>
        <dbReference type="Proteomes" id="UP000029393"/>
    </source>
</evidence>
<dbReference type="Pfam" id="PF07703">
    <property type="entry name" value="A2M_BRD"/>
    <property type="match status" value="1"/>
</dbReference>
<dbReference type="PIRSF" id="PIRSF038980">
    <property type="entry name" value="A2M_bac"/>
    <property type="match status" value="1"/>
</dbReference>
<dbReference type="InterPro" id="IPR041246">
    <property type="entry name" value="Bact_MG10"/>
</dbReference>
<sequence>MPSMSALRRAFALLILATVLVSAGCKRDANQVPELQGGDAVDARPAVEGFGLLAAGRGEHQGQLAIELQFSQPLAASQAFDDLLVVTDADGAVVKGSWVLDGDAQALRFPYVEASKDYEVLLRAGLVAADGKALGREERRKVNTGPVEPAVGFASQGSVLPARDTRGLPVVSVNVPEVDVEFLRVRDSEVANFFVSYQRGGRRGGWELGESQWEERPAITRVADSVYLNRFVLGGADNERRLSYLPVQNIAELQQPGVYFALMRRVGDYDEAYETAIFFISDIGLHLRAYGDQVLVHTASLKSGDPAGDVALQVLDRKGEVVARATTDGAGNARIAYTLDANHVLVASSGNDVSMLPLNQPALDLSEFSVAGRPQAWFDVFAWSGRDLYRPGETLRVSALMRDHDGRAVKAQPLFLSLKQPDGKVFLETQLAAEEGGYYRWSHALPVDVPTGRWQVEFRTAPGAKDVVQGMSLRVEEFLPERMKLELASAAEVLTPGKPLALDVTAAYLYGAPAAGNRFTARVSVSAEQHPLEAFPDHFFGDPTLALPREAKDAVDEALDAQGKLSASIPLPEEVAKPAAPVAVVASGSVYESGGRPVSRSLKRVLWPAPELVGVRPMFDPKEGAPANGVAGFSLLRARADGQRVAGAALQVSLVRERRDYHWRQDPGGGWGFDYTSRFETVETRELAVRADGDVRVDFPVEWGEYRLEVRDPATGLLTRLPFVAGWSWDNQNRGLDARPDKVKLALDKTAYRAGDTLRVTVTPPQPGQGLLLVETDQLLHVQPLLAKPGETYEIKVTEDWERHDVYITALVLRGGSAVEKVTPARAVGVAHVPMDRADRRVPVTVQAPAQARPEQPLPVVVSAPALAGKTAWATISAVDLGILNITRFPVPDAAAHFFAQRRLGVEAHDLYGRVIESFDGEVAQLRFGGDMALPALPQARRPTARVQTVDLFAGPVALDAQGRATVDVAVPDFNGTLRVSALVFSDEVYGQGSSESVLRAPVLAEVSAPRVLAPGDRSLVTLDLQNFTGAEGAFQVDLQTRGPIAVATGRREVRLAAEAKQTLEFALSGTEGFGTGTLVLRVEGGGHVVNREFDVPVRAAWGDIARSQARTVAPGSALTLDRALAEGLMPGTVSARMTLTTQPPIPFARALQDLLAYPYGCVEQTTTRGYAALLLDADSARRMGFTGLDEAARRQQLEGAFSRLAALQAPNGHFSMWGGSDTMPILTPYVAEFLLAAREAGFAVPEALLQKTLERLGEDLLTGGVPFYQYDDADHLRFAYQAQAGYVLAKVNRAPLGTLRALHDNQRGKSLTGLPLMHLGLALALQGDEARAAVAVREALAKPDGRPRWLGDYGTPLRDQALMLALLGENKRADGDRDARLLALSRDLQARLGKSRYWLSTQEKIALARLGRGLALDSEATFSGVLAVGAEEKTLEADRVLSRDYGFGDLSAGVRFVPQAEAPVFASIDVAGVPRTAPAPDDSKISVQRTWFNPDGTRWTPGPLREGQVLVAALRIEAREAMPDALLVDLLPAGLEIENLNLTDPAQWADVVIEGVTLTDRGDHAEKLHEEYRDDRYVAALKLYAGQPAQLFYLVRAVTPGTYVVPPPQVEDMYRAELRGVGRAVPATVTVVQP</sequence>
<dbReference type="CDD" id="cd02891">
    <property type="entry name" value="A2M_like"/>
    <property type="match status" value="1"/>
</dbReference>
<feature type="domain" description="Alpha-2-macroglobulin bait region" evidence="5">
    <location>
        <begin position="743"/>
        <end position="886"/>
    </location>
</feature>
<dbReference type="InterPro" id="IPR001599">
    <property type="entry name" value="Macroglobln_a2"/>
</dbReference>
<dbReference type="Proteomes" id="UP000029393">
    <property type="component" value="Unassembled WGS sequence"/>
</dbReference>
<dbReference type="Gene3D" id="1.50.10.20">
    <property type="match status" value="1"/>
</dbReference>
<keyword evidence="8" id="KW-1185">Reference proteome</keyword>
<dbReference type="InterPro" id="IPR021868">
    <property type="entry name" value="Alpha_2_Macroglob_MG3"/>
</dbReference>
<dbReference type="SUPFAM" id="SSF48239">
    <property type="entry name" value="Terpenoid cyclases/Protein prenyltransferases"/>
    <property type="match status" value="1"/>
</dbReference>
<dbReference type="RefSeq" id="WP_052575106.1">
    <property type="nucleotide sequence ID" value="NZ_AVCK01000012.1"/>
</dbReference>
<dbReference type="InterPro" id="IPR041462">
    <property type="entry name" value="Bact_A2M_MG6"/>
</dbReference>
<dbReference type="Pfam" id="PF17972">
    <property type="entry name" value="bMG5"/>
    <property type="match status" value="1"/>
</dbReference>
<dbReference type="Pfam" id="PF01835">
    <property type="entry name" value="MG2"/>
    <property type="match status" value="1"/>
</dbReference>
<dbReference type="InterPro" id="IPR041203">
    <property type="entry name" value="Bact_A2M_MG5"/>
</dbReference>
<gene>
    <name evidence="7" type="ORF">N787_00580</name>
</gene>
<keyword evidence="3" id="KW-1003">Cell membrane</keyword>
<keyword evidence="3" id="KW-0646">Protease inhibitor</keyword>
<dbReference type="eggNOG" id="COG2373">
    <property type="taxonomic scope" value="Bacteria"/>
</dbReference>
<evidence type="ECO:0000256" key="1">
    <source>
        <dbReference type="ARBA" id="ARBA00010556"/>
    </source>
</evidence>
<protein>
    <recommendedName>
        <fullName evidence="3">Alpha-2-macroglobulin</fullName>
    </recommendedName>
</protein>
<dbReference type="EMBL" id="AVCK01000012">
    <property type="protein sequence ID" value="KFN46821.1"/>
    <property type="molecule type" value="Genomic_DNA"/>
</dbReference>
<dbReference type="Pfam" id="PF21142">
    <property type="entry name" value="A2M_bMG2"/>
    <property type="match status" value="1"/>
</dbReference>
<comment type="caution">
    <text evidence="7">The sequence shown here is derived from an EMBL/GenBank/DDBJ whole genome shotgun (WGS) entry which is preliminary data.</text>
</comment>
<dbReference type="PANTHER" id="PTHR40094:SF1">
    <property type="entry name" value="UBIQUITIN DOMAIN-CONTAINING PROTEIN"/>
    <property type="match status" value="1"/>
</dbReference>
<dbReference type="Pfam" id="PF17962">
    <property type="entry name" value="bMG6"/>
    <property type="match status" value="1"/>
</dbReference>
<accession>A0A091B514</accession>
<organism evidence="7 8">
    <name type="scientific">Arenimonas metalli CF5-1</name>
    <dbReference type="NCBI Taxonomy" id="1384056"/>
    <lineage>
        <taxon>Bacteria</taxon>
        <taxon>Pseudomonadati</taxon>
        <taxon>Pseudomonadota</taxon>
        <taxon>Gammaproteobacteria</taxon>
        <taxon>Lysobacterales</taxon>
        <taxon>Lysobacteraceae</taxon>
        <taxon>Arenimonas</taxon>
    </lineage>
</organism>
<dbReference type="PATRIC" id="fig|1384056.3.peg.746"/>
<dbReference type="PANTHER" id="PTHR40094">
    <property type="entry name" value="ALPHA-2-MACROGLOBULIN HOMOLOG"/>
    <property type="match status" value="1"/>
</dbReference>
<dbReference type="InterPro" id="IPR051802">
    <property type="entry name" value="YfhM-like"/>
</dbReference>
<evidence type="ECO:0000256" key="3">
    <source>
        <dbReference type="PIRNR" id="PIRNR038980"/>
    </source>
</evidence>
<comment type="function">
    <text evidence="3">Protects the bacterial cell from host peptidases.</text>
</comment>
<evidence type="ECO:0000313" key="7">
    <source>
        <dbReference type="EMBL" id="KFN46821.1"/>
    </source>
</evidence>
<comment type="similarity">
    <text evidence="1">Belongs to the protease inhibitor I39 (alpha-2-macroglobulin) family. Bacterial alpha-2-macroglobulin subfamily.</text>
</comment>
<dbReference type="InterPro" id="IPR026284">
    <property type="entry name" value="A2MG_proteobact"/>
</dbReference>
<evidence type="ECO:0000259" key="5">
    <source>
        <dbReference type="SMART" id="SM01359"/>
    </source>
</evidence>
<dbReference type="InterPro" id="IPR049120">
    <property type="entry name" value="A2M_bMG2"/>
</dbReference>
<evidence type="ECO:0000256" key="2">
    <source>
        <dbReference type="ARBA" id="ARBA00022729"/>
    </source>
</evidence>
<dbReference type="InterPro" id="IPR047565">
    <property type="entry name" value="Alpha-macroglob_thiol-ester_cl"/>
</dbReference>
<dbReference type="OrthoDB" id="9767116at2"/>